<evidence type="ECO:0000256" key="4">
    <source>
        <dbReference type="ARBA" id="ARBA00023163"/>
    </source>
</evidence>
<dbReference type="EMBL" id="CP002056">
    <property type="protein sequence ID" value="ADI30434.1"/>
    <property type="molecule type" value="Genomic_DNA"/>
</dbReference>
<dbReference type="InterPro" id="IPR011075">
    <property type="entry name" value="TetR_C"/>
</dbReference>
<feature type="DNA-binding region" description="H-T-H motif" evidence="5">
    <location>
        <begin position="37"/>
        <end position="56"/>
    </location>
</feature>
<dbReference type="eggNOG" id="COG1309">
    <property type="taxonomic scope" value="Bacteria"/>
</dbReference>
<sequence length="200" mass="22155">MTNEVKKSRGRPRVFDMDEALDMALKIFWARGYEGASIAELTETIGVSKPSLYAAFGNKEELFYKALMRYASGPVAFVNDVLKEPTARKVAESFLLRAAEFLTDPQHPKGCMIVQGALSSGESAELVRDILINFRKSYEKKLEDRFTKAIVDGDLSSDANPKSLAKYLATLHQGMSVQATSGATKDELLDIANIALKIWR</sequence>
<organism evidence="7 8">
    <name type="scientific">Methylotenera versatilis (strain 301)</name>
    <dbReference type="NCBI Taxonomy" id="666681"/>
    <lineage>
        <taxon>Bacteria</taxon>
        <taxon>Pseudomonadati</taxon>
        <taxon>Pseudomonadota</taxon>
        <taxon>Betaproteobacteria</taxon>
        <taxon>Nitrosomonadales</taxon>
        <taxon>Methylophilaceae</taxon>
        <taxon>Methylotenera</taxon>
    </lineage>
</organism>
<dbReference type="RefSeq" id="WP_013148746.1">
    <property type="nucleotide sequence ID" value="NC_014207.1"/>
</dbReference>
<dbReference type="InterPro" id="IPR001647">
    <property type="entry name" value="HTH_TetR"/>
</dbReference>
<feature type="domain" description="HTH tetR-type" evidence="6">
    <location>
        <begin position="14"/>
        <end position="74"/>
    </location>
</feature>
<dbReference type="PANTHER" id="PTHR47506">
    <property type="entry name" value="TRANSCRIPTIONAL REGULATORY PROTEIN"/>
    <property type="match status" value="1"/>
</dbReference>
<dbReference type="InterPro" id="IPR036271">
    <property type="entry name" value="Tet_transcr_reg_TetR-rel_C_sf"/>
</dbReference>
<dbReference type="Gene3D" id="1.10.357.10">
    <property type="entry name" value="Tetracycline Repressor, domain 2"/>
    <property type="match status" value="1"/>
</dbReference>
<evidence type="ECO:0000256" key="5">
    <source>
        <dbReference type="PROSITE-ProRule" id="PRU00335"/>
    </source>
</evidence>
<evidence type="ECO:0000259" key="6">
    <source>
        <dbReference type="PROSITE" id="PS50977"/>
    </source>
</evidence>
<keyword evidence="2" id="KW-0805">Transcription regulation</keyword>
<evidence type="ECO:0000313" key="7">
    <source>
        <dbReference type="EMBL" id="ADI30434.1"/>
    </source>
</evidence>
<gene>
    <name evidence="7" type="ordered locus">M301_2065</name>
</gene>
<dbReference type="STRING" id="666681.M301_2065"/>
<proteinExistence type="predicted"/>
<evidence type="ECO:0000256" key="1">
    <source>
        <dbReference type="ARBA" id="ARBA00022491"/>
    </source>
</evidence>
<evidence type="ECO:0000313" key="8">
    <source>
        <dbReference type="Proteomes" id="UP000000383"/>
    </source>
</evidence>
<evidence type="ECO:0000256" key="3">
    <source>
        <dbReference type="ARBA" id="ARBA00023125"/>
    </source>
</evidence>
<name>D7DKI8_METV0</name>
<accession>D7DKI8</accession>
<dbReference type="PROSITE" id="PS01081">
    <property type="entry name" value="HTH_TETR_1"/>
    <property type="match status" value="1"/>
</dbReference>
<dbReference type="KEGG" id="meh:M301_2065"/>
<reference evidence="8" key="1">
    <citation type="submission" date="2010-05" db="EMBL/GenBank/DDBJ databases">
        <title>Complete sequence of Methylotenera sp. 301.</title>
        <authorList>
            <person name="Lucas S."/>
            <person name="Copeland A."/>
            <person name="Lapidus A."/>
            <person name="Cheng J.-F."/>
            <person name="Bruce D."/>
            <person name="Goodwin L."/>
            <person name="Pitluck S."/>
            <person name="Clum A."/>
            <person name="Land M."/>
            <person name="Hauser L."/>
            <person name="Kyrpides N."/>
            <person name="Ivanova N."/>
            <person name="Chistoservova L."/>
            <person name="Kalyuzhnaya M."/>
            <person name="Woyke T."/>
        </authorList>
    </citation>
    <scope>NUCLEOTIDE SEQUENCE [LARGE SCALE GENOMIC DNA]</scope>
    <source>
        <strain evidence="8">301</strain>
    </source>
</reference>
<evidence type="ECO:0000256" key="2">
    <source>
        <dbReference type="ARBA" id="ARBA00023015"/>
    </source>
</evidence>
<keyword evidence="3 5" id="KW-0238">DNA-binding</keyword>
<keyword evidence="1" id="KW-0678">Repressor</keyword>
<protein>
    <submittedName>
        <fullName evidence="7">Transcriptional regulator, TetR family</fullName>
    </submittedName>
</protein>
<dbReference type="InterPro" id="IPR023772">
    <property type="entry name" value="DNA-bd_HTH_TetR-type_CS"/>
</dbReference>
<dbReference type="SUPFAM" id="SSF48498">
    <property type="entry name" value="Tetracyclin repressor-like, C-terminal domain"/>
    <property type="match status" value="1"/>
</dbReference>
<dbReference type="SUPFAM" id="SSF46689">
    <property type="entry name" value="Homeodomain-like"/>
    <property type="match status" value="1"/>
</dbReference>
<dbReference type="InterPro" id="IPR009057">
    <property type="entry name" value="Homeodomain-like_sf"/>
</dbReference>
<dbReference type="HOGENOM" id="CLU_069356_28_0_4"/>
<dbReference type="GO" id="GO:0003677">
    <property type="term" value="F:DNA binding"/>
    <property type="evidence" value="ECO:0007669"/>
    <property type="project" value="UniProtKB-UniRule"/>
</dbReference>
<dbReference type="PRINTS" id="PR00455">
    <property type="entry name" value="HTHTETR"/>
</dbReference>
<keyword evidence="4" id="KW-0804">Transcription</keyword>
<dbReference type="PROSITE" id="PS50977">
    <property type="entry name" value="HTH_TETR_2"/>
    <property type="match status" value="1"/>
</dbReference>
<dbReference type="Proteomes" id="UP000000383">
    <property type="component" value="Chromosome"/>
</dbReference>
<dbReference type="OrthoDB" id="270177at2"/>
<dbReference type="PANTHER" id="PTHR47506:SF1">
    <property type="entry name" value="HTH-TYPE TRANSCRIPTIONAL REGULATOR YJDC"/>
    <property type="match status" value="1"/>
</dbReference>
<dbReference type="AlphaFoldDB" id="D7DKI8"/>
<dbReference type="Pfam" id="PF00440">
    <property type="entry name" value="TetR_N"/>
    <property type="match status" value="1"/>
</dbReference>
<keyword evidence="8" id="KW-1185">Reference proteome</keyword>
<reference evidence="7 8" key="2">
    <citation type="journal article" date="2011" name="J. Bacteriol.">
        <title>Genomes of three methylotrophs from a single niche uncover genetic and metabolic divergence of Methylophilaceae.</title>
        <authorList>
            <person name="Lapidus A."/>
            <person name="Clum A."/>
            <person name="Labutti K."/>
            <person name="Kaluzhnaya M.G."/>
            <person name="Lim S."/>
            <person name="Beck D.A."/>
            <person name="Glavina Del Rio T."/>
            <person name="Nolan M."/>
            <person name="Mavromatis K."/>
            <person name="Huntemann M."/>
            <person name="Lucas S."/>
            <person name="Lidstrom M.E."/>
            <person name="Ivanova N."/>
            <person name="Chistoserdova L."/>
        </authorList>
    </citation>
    <scope>NUCLEOTIDE SEQUENCE [LARGE SCALE GENOMIC DNA]</scope>
    <source>
        <strain evidence="7 8">301</strain>
    </source>
</reference>
<dbReference type="Gene3D" id="1.10.10.60">
    <property type="entry name" value="Homeodomain-like"/>
    <property type="match status" value="1"/>
</dbReference>
<dbReference type="Pfam" id="PF16925">
    <property type="entry name" value="TetR_C_13"/>
    <property type="match status" value="1"/>
</dbReference>